<dbReference type="EMBL" id="BTGU01000235">
    <property type="protein sequence ID" value="GMN65438.1"/>
    <property type="molecule type" value="Genomic_DNA"/>
</dbReference>
<reference evidence="2" key="1">
    <citation type="submission" date="2023-07" db="EMBL/GenBank/DDBJ databases">
        <title>draft genome sequence of fig (Ficus carica).</title>
        <authorList>
            <person name="Takahashi T."/>
            <person name="Nishimura K."/>
        </authorList>
    </citation>
    <scope>NUCLEOTIDE SEQUENCE</scope>
</reference>
<protein>
    <submittedName>
        <fullName evidence="2">Uncharacterized protein</fullName>
    </submittedName>
</protein>
<organism evidence="2 3">
    <name type="scientific">Ficus carica</name>
    <name type="common">Common fig</name>
    <dbReference type="NCBI Taxonomy" id="3494"/>
    <lineage>
        <taxon>Eukaryota</taxon>
        <taxon>Viridiplantae</taxon>
        <taxon>Streptophyta</taxon>
        <taxon>Embryophyta</taxon>
        <taxon>Tracheophyta</taxon>
        <taxon>Spermatophyta</taxon>
        <taxon>Magnoliopsida</taxon>
        <taxon>eudicotyledons</taxon>
        <taxon>Gunneridae</taxon>
        <taxon>Pentapetalae</taxon>
        <taxon>rosids</taxon>
        <taxon>fabids</taxon>
        <taxon>Rosales</taxon>
        <taxon>Moraceae</taxon>
        <taxon>Ficeae</taxon>
        <taxon>Ficus</taxon>
    </lineage>
</organism>
<gene>
    <name evidence="2" type="ORF">TIFTF001_034513</name>
</gene>
<dbReference type="AlphaFoldDB" id="A0AA88E0M7"/>
<accession>A0AA88E0M7</accession>
<feature type="region of interest" description="Disordered" evidence="1">
    <location>
        <begin position="1"/>
        <end position="82"/>
    </location>
</feature>
<sequence length="82" mass="8186">MGGAGPPGMGGALGGGSAGEGRWREEKREKGEERERGVDGTGRPAEAGTGGGGPEVGRRRPSPTAGRSLATEKTLGGKDNVR</sequence>
<keyword evidence="3" id="KW-1185">Reference proteome</keyword>
<proteinExistence type="predicted"/>
<name>A0AA88E0M7_FICCA</name>
<evidence type="ECO:0000313" key="2">
    <source>
        <dbReference type="EMBL" id="GMN65438.1"/>
    </source>
</evidence>
<feature type="compositionally biased region" description="Basic and acidic residues" evidence="1">
    <location>
        <begin position="21"/>
        <end position="38"/>
    </location>
</feature>
<feature type="compositionally biased region" description="Gly residues" evidence="1">
    <location>
        <begin position="1"/>
        <end position="19"/>
    </location>
</feature>
<comment type="caution">
    <text evidence="2">The sequence shown here is derived from an EMBL/GenBank/DDBJ whole genome shotgun (WGS) entry which is preliminary data.</text>
</comment>
<evidence type="ECO:0000256" key="1">
    <source>
        <dbReference type="SAM" id="MobiDB-lite"/>
    </source>
</evidence>
<dbReference type="Proteomes" id="UP001187192">
    <property type="component" value="Unassembled WGS sequence"/>
</dbReference>
<evidence type="ECO:0000313" key="3">
    <source>
        <dbReference type="Proteomes" id="UP001187192"/>
    </source>
</evidence>